<dbReference type="InterPro" id="IPR001870">
    <property type="entry name" value="B30.2/SPRY"/>
</dbReference>
<accession>T0QEI6</accession>
<dbReference type="GeneID" id="19947161"/>
<evidence type="ECO:0000259" key="3">
    <source>
        <dbReference type="PROSITE" id="PS50188"/>
    </source>
</evidence>
<dbReference type="PROSITE" id="PS50188">
    <property type="entry name" value="B302_SPRY"/>
    <property type="match status" value="1"/>
</dbReference>
<dbReference type="PROSITE" id="PS50181">
    <property type="entry name" value="FBOX"/>
    <property type="match status" value="1"/>
</dbReference>
<dbReference type="SUPFAM" id="SSF49899">
    <property type="entry name" value="Concanavalin A-like lectins/glucanases"/>
    <property type="match status" value="1"/>
</dbReference>
<dbReference type="OrthoDB" id="258495at2759"/>
<reference evidence="4 5" key="1">
    <citation type="submission" date="2012-04" db="EMBL/GenBank/DDBJ databases">
        <title>The Genome Sequence of Saprolegnia declina VS20.</title>
        <authorList>
            <consortium name="The Broad Institute Genome Sequencing Platform"/>
            <person name="Russ C."/>
            <person name="Nusbaum C."/>
            <person name="Tyler B."/>
            <person name="van West P."/>
            <person name="Dieguez-Uribeondo J."/>
            <person name="de Bruijn I."/>
            <person name="Tripathy S."/>
            <person name="Jiang R."/>
            <person name="Young S.K."/>
            <person name="Zeng Q."/>
            <person name="Gargeya S."/>
            <person name="Fitzgerald M."/>
            <person name="Haas B."/>
            <person name="Abouelleil A."/>
            <person name="Alvarado L."/>
            <person name="Arachchi H.M."/>
            <person name="Berlin A."/>
            <person name="Chapman S.B."/>
            <person name="Goldberg J."/>
            <person name="Griggs A."/>
            <person name="Gujja S."/>
            <person name="Hansen M."/>
            <person name="Howarth C."/>
            <person name="Imamovic A."/>
            <person name="Larimer J."/>
            <person name="McCowen C."/>
            <person name="Montmayeur A."/>
            <person name="Murphy C."/>
            <person name="Neiman D."/>
            <person name="Pearson M."/>
            <person name="Priest M."/>
            <person name="Roberts A."/>
            <person name="Saif S."/>
            <person name="Shea T."/>
            <person name="Sisk P."/>
            <person name="Sykes S."/>
            <person name="Wortman J."/>
            <person name="Nusbaum C."/>
            <person name="Birren B."/>
        </authorList>
    </citation>
    <scope>NUCLEOTIDE SEQUENCE [LARGE SCALE GENOMIC DNA]</scope>
    <source>
        <strain evidence="4 5">VS20</strain>
    </source>
</reference>
<feature type="transmembrane region" description="Helical" evidence="1">
    <location>
        <begin position="340"/>
        <end position="359"/>
    </location>
</feature>
<dbReference type="InterPro" id="IPR036047">
    <property type="entry name" value="F-box-like_dom_sf"/>
</dbReference>
<dbReference type="PANTHER" id="PTHR12864">
    <property type="entry name" value="RAN BINDING PROTEIN 9-RELATED"/>
    <property type="match status" value="1"/>
</dbReference>
<proteinExistence type="predicted"/>
<evidence type="ECO:0000259" key="2">
    <source>
        <dbReference type="PROSITE" id="PS50181"/>
    </source>
</evidence>
<keyword evidence="1" id="KW-0472">Membrane</keyword>
<dbReference type="VEuPathDB" id="FungiDB:SDRG_06434"/>
<dbReference type="Gene3D" id="2.60.120.920">
    <property type="match status" value="1"/>
</dbReference>
<dbReference type="InterPro" id="IPR013320">
    <property type="entry name" value="ConA-like_dom_sf"/>
</dbReference>
<dbReference type="RefSeq" id="XP_008610435.1">
    <property type="nucleotide sequence ID" value="XM_008612213.1"/>
</dbReference>
<dbReference type="InterPro" id="IPR001810">
    <property type="entry name" value="F-box_dom"/>
</dbReference>
<keyword evidence="1" id="KW-0812">Transmembrane</keyword>
<dbReference type="SUPFAM" id="SSF81383">
    <property type="entry name" value="F-box domain"/>
    <property type="match status" value="1"/>
</dbReference>
<protein>
    <recommendedName>
        <fullName evidence="6">B30.2/SPRY domain-containing protein</fullName>
    </recommendedName>
</protein>
<dbReference type="InterPro" id="IPR044736">
    <property type="entry name" value="Gid1/RanBPM/SPLA_SPRY"/>
</dbReference>
<evidence type="ECO:0008006" key="6">
    <source>
        <dbReference type="Google" id="ProtNLM"/>
    </source>
</evidence>
<dbReference type="InterPro" id="IPR003877">
    <property type="entry name" value="SPRY_dom"/>
</dbReference>
<dbReference type="eggNOG" id="KOG1477">
    <property type="taxonomic scope" value="Eukaryota"/>
</dbReference>
<keyword evidence="5" id="KW-1185">Reference proteome</keyword>
<feature type="domain" description="F-box" evidence="2">
    <location>
        <begin position="10"/>
        <end position="59"/>
    </location>
</feature>
<dbReference type="OMA" id="EMFVYQI"/>
<dbReference type="STRING" id="1156394.T0QEI6"/>
<name>T0QEI6_SAPDV</name>
<dbReference type="InterPro" id="IPR050618">
    <property type="entry name" value="Ubq-SigPath_Reg"/>
</dbReference>
<evidence type="ECO:0000313" key="5">
    <source>
        <dbReference type="Proteomes" id="UP000030762"/>
    </source>
</evidence>
<feature type="domain" description="B30.2/SPRY" evidence="3">
    <location>
        <begin position="104"/>
        <end position="309"/>
    </location>
</feature>
<evidence type="ECO:0000313" key="4">
    <source>
        <dbReference type="EMBL" id="EQC36329.1"/>
    </source>
</evidence>
<dbReference type="Proteomes" id="UP000030762">
    <property type="component" value="Unassembled WGS sequence"/>
</dbReference>
<organism evidence="4 5">
    <name type="scientific">Saprolegnia diclina (strain VS20)</name>
    <dbReference type="NCBI Taxonomy" id="1156394"/>
    <lineage>
        <taxon>Eukaryota</taxon>
        <taxon>Sar</taxon>
        <taxon>Stramenopiles</taxon>
        <taxon>Oomycota</taxon>
        <taxon>Saprolegniomycetes</taxon>
        <taxon>Saprolegniales</taxon>
        <taxon>Saprolegniaceae</taxon>
        <taxon>Saprolegnia</taxon>
    </lineage>
</organism>
<gene>
    <name evidence="4" type="ORF">SDRG_06434</name>
</gene>
<keyword evidence="1" id="KW-1133">Transmembrane helix</keyword>
<evidence type="ECO:0000256" key="1">
    <source>
        <dbReference type="SAM" id="Phobius"/>
    </source>
</evidence>
<dbReference type="InterPro" id="IPR043136">
    <property type="entry name" value="B30.2/SPRY_sf"/>
</dbReference>
<dbReference type="InParanoid" id="T0QEI6"/>
<dbReference type="AlphaFoldDB" id="T0QEI6"/>
<dbReference type="CDD" id="cd12885">
    <property type="entry name" value="SPRY_RanBP_like"/>
    <property type="match status" value="1"/>
</dbReference>
<dbReference type="SMART" id="SM00449">
    <property type="entry name" value="SPRY"/>
    <property type="match status" value="1"/>
</dbReference>
<dbReference type="EMBL" id="JH767148">
    <property type="protein sequence ID" value="EQC36329.1"/>
    <property type="molecule type" value="Genomic_DNA"/>
</dbReference>
<sequence length="364" mass="39709">MDHFRICHCTMRLTTVPTDLLGHTLSFLDATDLRAASVASKALASVPTDRHWEALFRSTWNQHNAHVDTSETLELSPALEAAYPRRRDCYRWLTQVVTPVPTCADIAHTNVLANLSSKHRIEPVAFDDATHRRVTAMALGTESVGGDRSIRANTPFPLGPRVQLTKISLRTWRVDVADDAYFEITIQASTTSPIALPTALSMCVAIGLGTKDFRVIGQQPGWDAHSVGYHSDDGRFFTNGQAHPFASSFDVGDTLGCGLLRSAHSSSVFFARNGQRIGSIMRCPHAPLYPVVGLDAAYSITLNCGSSPFQYTPTLQGDVAALAKAPWPQRTTVLARGPPSLWWLALVGLVLLALAVVVVSERRR</sequence>
<dbReference type="Pfam" id="PF00622">
    <property type="entry name" value="SPRY"/>
    <property type="match status" value="1"/>
</dbReference>